<gene>
    <name evidence="3" type="ORF">DES53_106243</name>
</gene>
<feature type="chain" id="PRO_5016570747" evidence="2">
    <location>
        <begin position="27"/>
        <end position="330"/>
    </location>
</feature>
<proteinExistence type="predicted"/>
<protein>
    <submittedName>
        <fullName evidence="3">Uncharacterized protein</fullName>
    </submittedName>
</protein>
<accession>A0A366HJW5</accession>
<evidence type="ECO:0000256" key="1">
    <source>
        <dbReference type="SAM" id="MobiDB-lite"/>
    </source>
</evidence>
<dbReference type="EMBL" id="QNRR01000006">
    <property type="protein sequence ID" value="RBP42534.1"/>
    <property type="molecule type" value="Genomic_DNA"/>
</dbReference>
<feature type="signal peptide" evidence="2">
    <location>
        <begin position="1"/>
        <end position="26"/>
    </location>
</feature>
<sequence length="330" mass="35884">MCATHRSTVWKSAPFTIGCRTLVAIAALTLAPTCLTRANDPTPAQRLGELHTQFTETLDREVLTAHAAAAAKLRASYITALEQALAASTKAANLGDSLALRDEIKRINADPAAKPASTEPPPPTLAQLREKYEGALARLESDKDKKSQPYYAMYATVLSNYLKDLTKKGDLDGASSVQERLKEVAQKQPADAPKPAESRQAKVEIENVQMAPFRKGEPIHGDTDKFTWEDVPERFAGYQFSRDKTRYVGVLRFKVTSDGTVYLGCSDRWGGGGNDGPWKNEVITQSKMKSDGWKSVKAQQPGAMAETMDGSSSPGNARRANPLPSARKST</sequence>
<evidence type="ECO:0000256" key="2">
    <source>
        <dbReference type="SAM" id="SignalP"/>
    </source>
</evidence>
<evidence type="ECO:0000313" key="4">
    <source>
        <dbReference type="Proteomes" id="UP000253426"/>
    </source>
</evidence>
<keyword evidence="4" id="KW-1185">Reference proteome</keyword>
<keyword evidence="2" id="KW-0732">Signal</keyword>
<reference evidence="3 4" key="1">
    <citation type="submission" date="2018-06" db="EMBL/GenBank/DDBJ databases">
        <title>Genomic Encyclopedia of Type Strains, Phase IV (KMG-IV): sequencing the most valuable type-strain genomes for metagenomic binning, comparative biology and taxonomic classification.</title>
        <authorList>
            <person name="Goeker M."/>
        </authorList>
    </citation>
    <scope>NUCLEOTIDE SEQUENCE [LARGE SCALE GENOMIC DNA]</scope>
    <source>
        <strain evidence="3 4">DSM 25532</strain>
    </source>
</reference>
<feature type="region of interest" description="Disordered" evidence="1">
    <location>
        <begin position="287"/>
        <end position="330"/>
    </location>
</feature>
<dbReference type="AlphaFoldDB" id="A0A366HJW5"/>
<evidence type="ECO:0000313" key="3">
    <source>
        <dbReference type="EMBL" id="RBP42534.1"/>
    </source>
</evidence>
<comment type="caution">
    <text evidence="3">The sequence shown here is derived from an EMBL/GenBank/DDBJ whole genome shotgun (WGS) entry which is preliminary data.</text>
</comment>
<organism evidence="3 4">
    <name type="scientific">Roseimicrobium gellanilyticum</name>
    <dbReference type="NCBI Taxonomy" id="748857"/>
    <lineage>
        <taxon>Bacteria</taxon>
        <taxon>Pseudomonadati</taxon>
        <taxon>Verrucomicrobiota</taxon>
        <taxon>Verrucomicrobiia</taxon>
        <taxon>Verrucomicrobiales</taxon>
        <taxon>Verrucomicrobiaceae</taxon>
        <taxon>Roseimicrobium</taxon>
    </lineage>
</organism>
<name>A0A366HJW5_9BACT</name>
<dbReference type="Proteomes" id="UP000253426">
    <property type="component" value="Unassembled WGS sequence"/>
</dbReference>
<dbReference type="RefSeq" id="WP_147263461.1">
    <property type="nucleotide sequence ID" value="NZ_QNRR01000006.1"/>
</dbReference>